<proteinExistence type="predicted"/>
<accession>A0A1U7CQA1</accession>
<dbReference type="EMBL" id="CP019082">
    <property type="protein sequence ID" value="APW61112.1"/>
    <property type="molecule type" value="Genomic_DNA"/>
</dbReference>
<keyword evidence="3" id="KW-1185">Reference proteome</keyword>
<evidence type="ECO:0000256" key="1">
    <source>
        <dbReference type="SAM" id="SignalP"/>
    </source>
</evidence>
<feature type="chain" id="PRO_5012278861" evidence="1">
    <location>
        <begin position="30"/>
        <end position="351"/>
    </location>
</feature>
<dbReference type="Proteomes" id="UP000186309">
    <property type="component" value="Chromosome"/>
</dbReference>
<dbReference type="AlphaFoldDB" id="A0A1U7CQA1"/>
<dbReference type="STRING" id="1387353.BSF38_02616"/>
<keyword evidence="1" id="KW-0732">Signal</keyword>
<dbReference type="OrthoDB" id="292900at2"/>
<sequence length="351" mass="34054">MRFGKRRETAFVLCVAAGLGMSLSAPAKADGWRLHSTLPGEVPAYDFNTGGEYFAPPVPYGHYAKDPLGQAAKGVGHVKGSLAGAASHLGGKLHGLGHGAGCGDGCGHGDGGGLGSHSGLGHGGSGAGCGFCSGLGLFKHGSGLGTGLAGHGHGGYGAVAAGPVVGHAKSYGPYHPAGVAATSQALPTGQAVVQPTAQVACGQTGCGLGGLHSHLGGLANKLRCRLCGGNGCGPCGGAGIGDPCSGCQGAGHGLKGLCGSCGGCGLLSGFGHGGGCPNCGGAGCKNCLQGLGSKLHGLLKSPMGLLHKQKFDYFVGPGGPVPLTPGYVPYIVTTRSPRDFFAFPPMSPDAP</sequence>
<protein>
    <submittedName>
        <fullName evidence="2">Uncharacterized protein</fullName>
    </submittedName>
</protein>
<feature type="signal peptide" evidence="1">
    <location>
        <begin position="1"/>
        <end position="29"/>
    </location>
</feature>
<gene>
    <name evidence="2" type="ORF">BSF38_02616</name>
</gene>
<evidence type="ECO:0000313" key="3">
    <source>
        <dbReference type="Proteomes" id="UP000186309"/>
    </source>
</evidence>
<dbReference type="RefSeq" id="WP_076346224.1">
    <property type="nucleotide sequence ID" value="NZ_CP019082.1"/>
</dbReference>
<name>A0A1U7CQA1_9BACT</name>
<evidence type="ECO:0000313" key="2">
    <source>
        <dbReference type="EMBL" id="APW61112.1"/>
    </source>
</evidence>
<reference evidence="3" key="1">
    <citation type="submission" date="2016-12" db="EMBL/GenBank/DDBJ databases">
        <title>Comparative genomics of four Isosphaeraceae planctomycetes: a common pool of plasmids and glycoside hydrolase genes.</title>
        <authorList>
            <person name="Ivanova A."/>
        </authorList>
    </citation>
    <scope>NUCLEOTIDE SEQUENCE [LARGE SCALE GENOMIC DNA]</scope>
    <source>
        <strain evidence="3">PX4</strain>
    </source>
</reference>
<dbReference type="KEGG" id="pbor:BSF38_02616"/>
<organism evidence="2 3">
    <name type="scientific">Paludisphaera borealis</name>
    <dbReference type="NCBI Taxonomy" id="1387353"/>
    <lineage>
        <taxon>Bacteria</taxon>
        <taxon>Pseudomonadati</taxon>
        <taxon>Planctomycetota</taxon>
        <taxon>Planctomycetia</taxon>
        <taxon>Isosphaerales</taxon>
        <taxon>Isosphaeraceae</taxon>
        <taxon>Paludisphaera</taxon>
    </lineage>
</organism>